<keyword evidence="5" id="KW-1005">Bacterial flagellum biogenesis</keyword>
<dbReference type="PANTHER" id="PTHR34984">
    <property type="entry name" value="CARBON STORAGE REGULATOR"/>
    <property type="match status" value="1"/>
</dbReference>
<protein>
    <recommendedName>
        <fullName evidence="5">Translational regulator CsrA</fullName>
    </recommendedName>
</protein>
<evidence type="ECO:0000313" key="7">
    <source>
        <dbReference type="Proteomes" id="UP000217785"/>
    </source>
</evidence>
<dbReference type="InterPro" id="IPR036107">
    <property type="entry name" value="CsrA_sf"/>
</dbReference>
<name>A0A292YJ18_9BACL</name>
<dbReference type="SUPFAM" id="SSF117130">
    <property type="entry name" value="CsrA-like"/>
    <property type="match status" value="1"/>
</dbReference>
<accession>A0A292YJ18</accession>
<dbReference type="GO" id="GO:0044781">
    <property type="term" value="P:bacterial-type flagellum organization"/>
    <property type="evidence" value="ECO:0007669"/>
    <property type="project" value="UniProtKB-KW"/>
</dbReference>
<keyword evidence="4 5" id="KW-0694">RNA-binding</keyword>
<organism evidence="6 7">
    <name type="scientific">Effusibacillus lacus</name>
    <dbReference type="NCBI Taxonomy" id="1348429"/>
    <lineage>
        <taxon>Bacteria</taxon>
        <taxon>Bacillati</taxon>
        <taxon>Bacillota</taxon>
        <taxon>Bacilli</taxon>
        <taxon>Bacillales</taxon>
        <taxon>Alicyclobacillaceae</taxon>
        <taxon>Effusibacillus</taxon>
    </lineage>
</organism>
<dbReference type="Proteomes" id="UP000217785">
    <property type="component" value="Unassembled WGS sequence"/>
</dbReference>
<dbReference type="InterPro" id="IPR003751">
    <property type="entry name" value="CsrA"/>
</dbReference>
<comment type="similarity">
    <text evidence="5">Belongs to the CsrA/RsmA family.</text>
</comment>
<dbReference type="Pfam" id="PF02599">
    <property type="entry name" value="CsrA"/>
    <property type="match status" value="1"/>
</dbReference>
<comment type="subunit">
    <text evidence="5">Homodimer; the beta-strands of each monomer intercalate to form a hydrophobic core, while the alpha-helices form wings that extend away from the core.</text>
</comment>
<dbReference type="EMBL" id="BDUF01000010">
    <property type="protein sequence ID" value="GAX88899.1"/>
    <property type="molecule type" value="Genomic_DNA"/>
</dbReference>
<dbReference type="PANTHER" id="PTHR34984:SF1">
    <property type="entry name" value="CARBON STORAGE REGULATOR"/>
    <property type="match status" value="1"/>
</dbReference>
<proteinExistence type="inferred from homology"/>
<comment type="function">
    <text evidence="5">A translational regulator that binds mRNA to regulate translation initiation and/or mRNA stability. Usually binds in the 5'-UTR at or near the Shine-Dalgarno sequence preventing ribosome-binding, thus repressing translation. Its main target seems to be the major flagellin gene, while its function is anatagonized by FliW.</text>
</comment>
<evidence type="ECO:0000256" key="5">
    <source>
        <dbReference type="HAMAP-Rule" id="MF_00167"/>
    </source>
</evidence>
<evidence type="ECO:0000313" key="6">
    <source>
        <dbReference type="EMBL" id="GAX88899.1"/>
    </source>
</evidence>
<evidence type="ECO:0000256" key="4">
    <source>
        <dbReference type="ARBA" id="ARBA00022884"/>
    </source>
</evidence>
<dbReference type="GO" id="GO:0045947">
    <property type="term" value="P:negative regulation of translational initiation"/>
    <property type="evidence" value="ECO:0007669"/>
    <property type="project" value="UniProtKB-UniRule"/>
</dbReference>
<dbReference type="NCBIfam" id="TIGR00202">
    <property type="entry name" value="csrA"/>
    <property type="match status" value="1"/>
</dbReference>
<dbReference type="GO" id="GO:1902208">
    <property type="term" value="P:regulation of bacterial-type flagellum assembly"/>
    <property type="evidence" value="ECO:0007669"/>
    <property type="project" value="UniProtKB-UniRule"/>
</dbReference>
<comment type="caution">
    <text evidence="6">The sequence shown here is derived from an EMBL/GenBank/DDBJ whole genome shotgun (WGS) entry which is preliminary data.</text>
</comment>
<dbReference type="Gene3D" id="2.60.40.4380">
    <property type="entry name" value="Translational regulator CsrA"/>
    <property type="match status" value="1"/>
</dbReference>
<dbReference type="OrthoDB" id="9809061at2"/>
<dbReference type="GO" id="GO:0006109">
    <property type="term" value="P:regulation of carbohydrate metabolic process"/>
    <property type="evidence" value="ECO:0007669"/>
    <property type="project" value="InterPro"/>
</dbReference>
<keyword evidence="2 5" id="KW-0678">Repressor</keyword>
<dbReference type="HAMAP" id="MF_00167">
    <property type="entry name" value="CsrA"/>
    <property type="match status" value="1"/>
</dbReference>
<dbReference type="GO" id="GO:0048027">
    <property type="term" value="F:mRNA 5'-UTR binding"/>
    <property type="evidence" value="ECO:0007669"/>
    <property type="project" value="UniProtKB-UniRule"/>
</dbReference>
<dbReference type="GO" id="GO:0005829">
    <property type="term" value="C:cytosol"/>
    <property type="evidence" value="ECO:0007669"/>
    <property type="project" value="TreeGrafter"/>
</dbReference>
<reference evidence="7" key="1">
    <citation type="submission" date="2017-07" db="EMBL/GenBank/DDBJ databases">
        <title>Draft genome sequence of Effusibacillus lacus strain skLN1.</title>
        <authorList>
            <person name="Watanabe M."/>
            <person name="Kojima H."/>
            <person name="Fukui M."/>
        </authorList>
    </citation>
    <scope>NUCLEOTIDE SEQUENCE [LARGE SCALE GENOMIC DNA]</scope>
    <source>
        <strain evidence="7">skLN1</strain>
    </source>
</reference>
<dbReference type="GO" id="GO:0006402">
    <property type="term" value="P:mRNA catabolic process"/>
    <property type="evidence" value="ECO:0007669"/>
    <property type="project" value="InterPro"/>
</dbReference>
<keyword evidence="1 5" id="KW-0963">Cytoplasm</keyword>
<evidence type="ECO:0000256" key="1">
    <source>
        <dbReference type="ARBA" id="ARBA00022490"/>
    </source>
</evidence>
<evidence type="ECO:0000256" key="3">
    <source>
        <dbReference type="ARBA" id="ARBA00022845"/>
    </source>
</evidence>
<dbReference type="NCBIfam" id="NF002469">
    <property type="entry name" value="PRK01712.1"/>
    <property type="match status" value="1"/>
</dbReference>
<dbReference type="RefSeq" id="WP_096180602.1">
    <property type="nucleotide sequence ID" value="NZ_BDUF01000010.1"/>
</dbReference>
<dbReference type="AlphaFoldDB" id="A0A292YJ18"/>
<keyword evidence="3 5" id="KW-0810">Translation regulation</keyword>
<evidence type="ECO:0000256" key="2">
    <source>
        <dbReference type="ARBA" id="ARBA00022491"/>
    </source>
</evidence>
<comment type="subcellular location">
    <subcellularLocation>
        <location evidence="5">Cytoplasm</location>
    </subcellularLocation>
</comment>
<gene>
    <name evidence="5" type="primary">csrA</name>
    <name evidence="6" type="ORF">EFBL_0513</name>
</gene>
<dbReference type="FunFam" id="2.60.40.4380:FF:000002">
    <property type="entry name" value="Translational regulator CsrA"/>
    <property type="match status" value="1"/>
</dbReference>
<keyword evidence="7" id="KW-1185">Reference proteome</keyword>
<sequence length="83" mass="9344">MLVFTRKPNESVIIGDEIEVTILGVNKDQVRIGINAPKHVQIHRKEIFLAIQQENQEAVQSQAGLDLLEGLSQILLQTKNNEK</sequence>